<comment type="caution">
    <text evidence="2">The sequence shown here is derived from an EMBL/GenBank/DDBJ whole genome shotgun (WGS) entry which is preliminary data.</text>
</comment>
<proteinExistence type="predicted"/>
<evidence type="ECO:0000313" key="3">
    <source>
        <dbReference type="Proteomes" id="UP000481033"/>
    </source>
</evidence>
<feature type="transmembrane region" description="Helical" evidence="1">
    <location>
        <begin position="50"/>
        <end position="73"/>
    </location>
</feature>
<dbReference type="InterPro" id="IPR025067">
    <property type="entry name" value="DUF4079"/>
</dbReference>
<feature type="transmembrane region" description="Helical" evidence="1">
    <location>
        <begin position="12"/>
        <end position="38"/>
    </location>
</feature>
<protein>
    <submittedName>
        <fullName evidence="2">DUF4079 domain-containing protein</fullName>
    </submittedName>
</protein>
<keyword evidence="1" id="KW-0812">Transmembrane</keyword>
<dbReference type="AlphaFoldDB" id="A0A6M0RUE4"/>
<reference evidence="2 3" key="1">
    <citation type="journal article" date="2020" name="Microb. Ecol.">
        <title>Ecogenomics of the Marine Benthic Filamentous Cyanobacterium Adonisia.</title>
        <authorList>
            <person name="Walter J.M."/>
            <person name="Coutinho F.H."/>
            <person name="Leomil L."/>
            <person name="Hargreaves P.I."/>
            <person name="Campeao M.E."/>
            <person name="Vieira V.V."/>
            <person name="Silva B.S."/>
            <person name="Fistarol G.O."/>
            <person name="Salomon P.S."/>
            <person name="Sawabe T."/>
            <person name="Mino S."/>
            <person name="Hosokawa M."/>
            <person name="Miyashita H."/>
            <person name="Maruyama F."/>
            <person name="van Verk M.C."/>
            <person name="Dutilh B.E."/>
            <person name="Thompson C.C."/>
            <person name="Thompson F.L."/>
        </authorList>
    </citation>
    <scope>NUCLEOTIDE SEQUENCE [LARGE SCALE GENOMIC DNA]</scope>
    <source>
        <strain evidence="2 3">CCMR0081</strain>
    </source>
</reference>
<name>A0A6M0RUE4_9CYAN</name>
<accession>A0A6M0RUE4</accession>
<keyword evidence="1" id="KW-0472">Membrane</keyword>
<dbReference type="Pfam" id="PF13301">
    <property type="entry name" value="DUF4079"/>
    <property type="match status" value="1"/>
</dbReference>
<evidence type="ECO:0000256" key="1">
    <source>
        <dbReference type="SAM" id="Phobius"/>
    </source>
</evidence>
<keyword evidence="3" id="KW-1185">Reference proteome</keyword>
<dbReference type="Proteomes" id="UP000481033">
    <property type="component" value="Unassembled WGS sequence"/>
</dbReference>
<organism evidence="2 3">
    <name type="scientific">Adonisia turfae CCMR0081</name>
    <dbReference type="NCBI Taxonomy" id="2292702"/>
    <lineage>
        <taxon>Bacteria</taxon>
        <taxon>Bacillati</taxon>
        <taxon>Cyanobacteriota</taxon>
        <taxon>Adonisia</taxon>
        <taxon>Adonisia turfae</taxon>
    </lineage>
</organism>
<sequence length="144" mass="15740">MDLPSFIWLWRIAAWSMGLSVTVYGGLLMTGGFVWYARTQQNPQLSWVRVIHFLLGGVLVALVLLLLSIGIIGTLGEHGNLGHSWHLWAGLSVVGLVLASLAAATQISSRPWARTLHVTLNALLFIAFAAVSYSGWDVVQQYLP</sequence>
<dbReference type="RefSeq" id="WP_163702608.1">
    <property type="nucleotide sequence ID" value="NZ_QXHD01000004.1"/>
</dbReference>
<gene>
    <name evidence="2" type="ORF">DXZ20_29885</name>
</gene>
<feature type="transmembrane region" description="Helical" evidence="1">
    <location>
        <begin position="85"/>
        <end position="104"/>
    </location>
</feature>
<keyword evidence="1" id="KW-1133">Transmembrane helix</keyword>
<evidence type="ECO:0000313" key="2">
    <source>
        <dbReference type="EMBL" id="NEZ59779.1"/>
    </source>
</evidence>
<feature type="transmembrane region" description="Helical" evidence="1">
    <location>
        <begin position="116"/>
        <end position="136"/>
    </location>
</feature>
<dbReference type="EMBL" id="QXHD01000004">
    <property type="protein sequence ID" value="NEZ59779.1"/>
    <property type="molecule type" value="Genomic_DNA"/>
</dbReference>